<reference evidence="7 8" key="1">
    <citation type="submission" date="2018-04" db="EMBL/GenBank/DDBJ databases">
        <authorList>
            <person name="Zhang X."/>
            <person name="Yuan J."/>
            <person name="Li F."/>
            <person name="Xiang J."/>
        </authorList>
    </citation>
    <scope>NUCLEOTIDE SEQUENCE [LARGE SCALE GENOMIC DNA]</scope>
    <source>
        <tissue evidence="7">Muscle</tissue>
    </source>
</reference>
<dbReference type="GO" id="GO:0005634">
    <property type="term" value="C:nucleus"/>
    <property type="evidence" value="ECO:0007669"/>
    <property type="project" value="UniProtKB-SubCell"/>
</dbReference>
<evidence type="ECO:0000256" key="5">
    <source>
        <dbReference type="ARBA" id="ARBA00023242"/>
    </source>
</evidence>
<dbReference type="PROSITE" id="PS50908">
    <property type="entry name" value="RWD"/>
    <property type="match status" value="1"/>
</dbReference>
<name>A0A3R7PF72_PENVA</name>
<gene>
    <name evidence="7" type="ORF">C7M84_012186</name>
</gene>
<sequence>MDDILEEMQAIEAIYCGEKEFELLSQGELSVMFSVTTSPTHHPDLRISLMFTLSVESYPEEVPPFSVQCTSLSRQECEDLKKSLKEEAELLRGSPMVLNILTALQDKQLKVAQTIIADSARPSINDAKVYVLQLDHMRNKTRYVKTIQRWCRDLSIVGGLVFYSRWIFLILQGDEESIKTYIQRNKTQVVDVDSSGRPCKERLLSVLHIGDHPVMLTEFSTCDFKNITDLKEWMMDAKLVDIYESVIAPVVIKK</sequence>
<evidence type="ECO:0000313" key="7">
    <source>
        <dbReference type="EMBL" id="ROT69598.1"/>
    </source>
</evidence>
<dbReference type="GO" id="GO:0005737">
    <property type="term" value="C:cytoplasm"/>
    <property type="evidence" value="ECO:0007669"/>
    <property type="project" value="UniProtKB-SubCell"/>
</dbReference>
<keyword evidence="8" id="KW-1185">Reference proteome</keyword>
<dbReference type="CDD" id="cd23819">
    <property type="entry name" value="RWD_RWDD3"/>
    <property type="match status" value="1"/>
</dbReference>
<dbReference type="Proteomes" id="UP000283509">
    <property type="component" value="Unassembled WGS sequence"/>
</dbReference>
<dbReference type="GO" id="GO:1902073">
    <property type="term" value="P:positive regulation of hypoxia-inducible factor-1alpha signaling pathway"/>
    <property type="evidence" value="ECO:0007669"/>
    <property type="project" value="InterPro"/>
</dbReference>
<evidence type="ECO:0000259" key="6">
    <source>
        <dbReference type="PROSITE" id="PS50908"/>
    </source>
</evidence>
<feature type="domain" description="RWD" evidence="6">
    <location>
        <begin position="6"/>
        <end position="111"/>
    </location>
</feature>
<dbReference type="PANTHER" id="PTHR15628">
    <property type="entry name" value="RWD DOMAIN-CONTAINING PROTEIN 3"/>
    <property type="match status" value="1"/>
</dbReference>
<dbReference type="AlphaFoldDB" id="A0A3R7PF72"/>
<organism evidence="7 8">
    <name type="scientific">Penaeus vannamei</name>
    <name type="common">Whiteleg shrimp</name>
    <name type="synonym">Litopenaeus vannamei</name>
    <dbReference type="NCBI Taxonomy" id="6689"/>
    <lineage>
        <taxon>Eukaryota</taxon>
        <taxon>Metazoa</taxon>
        <taxon>Ecdysozoa</taxon>
        <taxon>Arthropoda</taxon>
        <taxon>Crustacea</taxon>
        <taxon>Multicrustacea</taxon>
        <taxon>Malacostraca</taxon>
        <taxon>Eumalacostraca</taxon>
        <taxon>Eucarida</taxon>
        <taxon>Decapoda</taxon>
        <taxon>Dendrobranchiata</taxon>
        <taxon>Penaeoidea</taxon>
        <taxon>Penaeidae</taxon>
        <taxon>Penaeus</taxon>
    </lineage>
</organism>
<keyword evidence="5" id="KW-0539">Nucleus</keyword>
<evidence type="ECO:0000256" key="4">
    <source>
        <dbReference type="ARBA" id="ARBA00022490"/>
    </source>
</evidence>
<dbReference type="GO" id="GO:0033235">
    <property type="term" value="P:positive regulation of protein sumoylation"/>
    <property type="evidence" value="ECO:0007669"/>
    <property type="project" value="InterPro"/>
</dbReference>
<evidence type="ECO:0000313" key="8">
    <source>
        <dbReference type="Proteomes" id="UP000283509"/>
    </source>
</evidence>
<dbReference type="EMBL" id="QCYY01002546">
    <property type="protein sequence ID" value="ROT69598.1"/>
    <property type="molecule type" value="Genomic_DNA"/>
</dbReference>
<comment type="subcellular location">
    <subcellularLocation>
        <location evidence="2">Cytoplasm</location>
    </subcellularLocation>
    <subcellularLocation>
        <location evidence="1">Nucleus</location>
    </subcellularLocation>
</comment>
<dbReference type="SMART" id="SM00591">
    <property type="entry name" value="RWD"/>
    <property type="match status" value="1"/>
</dbReference>
<dbReference type="OrthoDB" id="167315at2759"/>
<dbReference type="InterPro" id="IPR016135">
    <property type="entry name" value="UBQ-conjugating_enzyme/RWD"/>
</dbReference>
<dbReference type="CDD" id="cd24164">
    <property type="entry name" value="RWDD3_C"/>
    <property type="match status" value="1"/>
</dbReference>
<reference evidence="7 8" key="2">
    <citation type="submission" date="2019-01" db="EMBL/GenBank/DDBJ databases">
        <title>The decoding of complex shrimp genome reveals the adaptation for benthos swimmer, frequently molting mechanism and breeding impact on genome.</title>
        <authorList>
            <person name="Sun Y."/>
            <person name="Gao Y."/>
            <person name="Yu Y."/>
        </authorList>
    </citation>
    <scope>NUCLEOTIDE SEQUENCE [LARGE SCALE GENOMIC DNA]</scope>
    <source>
        <tissue evidence="7">Muscle</tissue>
    </source>
</reference>
<dbReference type="PANTHER" id="PTHR15628:SF1">
    <property type="entry name" value="RWD DOMAIN-CONTAINING PROTEIN 3"/>
    <property type="match status" value="1"/>
</dbReference>
<dbReference type="SUPFAM" id="SSF54495">
    <property type="entry name" value="UBC-like"/>
    <property type="match status" value="1"/>
</dbReference>
<keyword evidence="4" id="KW-0963">Cytoplasm</keyword>
<dbReference type="InterPro" id="IPR006575">
    <property type="entry name" value="RWD_dom"/>
</dbReference>
<evidence type="ECO:0000256" key="1">
    <source>
        <dbReference type="ARBA" id="ARBA00004123"/>
    </source>
</evidence>
<dbReference type="InterPro" id="IPR038840">
    <property type="entry name" value="RWDD3"/>
</dbReference>
<comment type="caution">
    <text evidence="7">The sequence shown here is derived from an EMBL/GenBank/DDBJ whole genome shotgun (WGS) entry which is preliminary data.</text>
</comment>
<protein>
    <recommendedName>
        <fullName evidence="3">RWD domain-containing protein 3</fullName>
    </recommendedName>
</protein>
<accession>A0A3R7PF72</accession>
<evidence type="ECO:0000256" key="3">
    <source>
        <dbReference type="ARBA" id="ARBA00015444"/>
    </source>
</evidence>
<dbReference type="Pfam" id="PF05773">
    <property type="entry name" value="RWD"/>
    <property type="match status" value="1"/>
</dbReference>
<dbReference type="Gene3D" id="3.10.110.10">
    <property type="entry name" value="Ubiquitin Conjugating Enzyme"/>
    <property type="match status" value="1"/>
</dbReference>
<evidence type="ECO:0000256" key="2">
    <source>
        <dbReference type="ARBA" id="ARBA00004496"/>
    </source>
</evidence>
<proteinExistence type="predicted"/>